<evidence type="ECO:0000313" key="1">
    <source>
        <dbReference type="EMBL" id="KAI9510001.1"/>
    </source>
</evidence>
<dbReference type="EMBL" id="JAGFNK010000051">
    <property type="protein sequence ID" value="KAI9510001.1"/>
    <property type="molecule type" value="Genomic_DNA"/>
</dbReference>
<reference evidence="1" key="1">
    <citation type="submission" date="2021-03" db="EMBL/GenBank/DDBJ databases">
        <title>Evolutionary priming and transition to the ectomycorrhizal habit in an iconic lineage of mushroom-forming fungi: is preadaptation a requirement?</title>
        <authorList>
            <consortium name="DOE Joint Genome Institute"/>
            <person name="Looney B.P."/>
            <person name="Miyauchi S."/>
            <person name="Morin E."/>
            <person name="Drula E."/>
            <person name="Courty P.E."/>
            <person name="Chicoki N."/>
            <person name="Fauchery L."/>
            <person name="Kohler A."/>
            <person name="Kuo A."/>
            <person name="LaButti K."/>
            <person name="Pangilinan J."/>
            <person name="Lipzen A."/>
            <person name="Riley R."/>
            <person name="Andreopoulos W."/>
            <person name="He G."/>
            <person name="Johnson J."/>
            <person name="Barry K.W."/>
            <person name="Grigoriev I.V."/>
            <person name="Nagy L."/>
            <person name="Hibbett D."/>
            <person name="Henrissat B."/>
            <person name="Matheny P.B."/>
            <person name="Labbe J."/>
            <person name="Martin A.F."/>
        </authorList>
    </citation>
    <scope>NUCLEOTIDE SEQUENCE</scope>
    <source>
        <strain evidence="1">BPL698</strain>
    </source>
</reference>
<comment type="caution">
    <text evidence="1">The sequence shown here is derived from an EMBL/GenBank/DDBJ whole genome shotgun (WGS) entry which is preliminary data.</text>
</comment>
<dbReference type="Proteomes" id="UP001207468">
    <property type="component" value="Unassembled WGS sequence"/>
</dbReference>
<accession>A0ACC0UFH3</accession>
<sequence length="85" mass="9836">MRIKHFQLRFWLIQYLALRRVSHVDAAQAVCMLSLDPVESGSIRSKHALHQSAMNAKLPILLMFFQIESKVRERCLRLPPVHGSL</sequence>
<gene>
    <name evidence="1" type="ORF">F5148DRAFT_1183206</name>
</gene>
<organism evidence="1 2">
    <name type="scientific">Russula earlei</name>
    <dbReference type="NCBI Taxonomy" id="71964"/>
    <lineage>
        <taxon>Eukaryota</taxon>
        <taxon>Fungi</taxon>
        <taxon>Dikarya</taxon>
        <taxon>Basidiomycota</taxon>
        <taxon>Agaricomycotina</taxon>
        <taxon>Agaricomycetes</taxon>
        <taxon>Russulales</taxon>
        <taxon>Russulaceae</taxon>
        <taxon>Russula</taxon>
    </lineage>
</organism>
<name>A0ACC0UFH3_9AGAM</name>
<protein>
    <submittedName>
        <fullName evidence="1">Uncharacterized protein</fullName>
    </submittedName>
</protein>
<proteinExistence type="predicted"/>
<keyword evidence="2" id="KW-1185">Reference proteome</keyword>
<evidence type="ECO:0000313" key="2">
    <source>
        <dbReference type="Proteomes" id="UP001207468"/>
    </source>
</evidence>